<protein>
    <submittedName>
        <fullName evidence="1">Uncharacterized protein</fullName>
    </submittedName>
</protein>
<evidence type="ECO:0000313" key="1">
    <source>
        <dbReference type="EMBL" id="KAI8530075.1"/>
    </source>
</evidence>
<dbReference type="Proteomes" id="UP001062846">
    <property type="component" value="Chromosome 11"/>
</dbReference>
<reference evidence="1" key="1">
    <citation type="submission" date="2022-02" db="EMBL/GenBank/DDBJ databases">
        <title>Plant Genome Project.</title>
        <authorList>
            <person name="Zhang R.-G."/>
        </authorList>
    </citation>
    <scope>NUCLEOTIDE SEQUENCE</scope>
    <source>
        <strain evidence="1">AT1</strain>
    </source>
</reference>
<dbReference type="EMBL" id="CM046398">
    <property type="protein sequence ID" value="KAI8530075.1"/>
    <property type="molecule type" value="Genomic_DNA"/>
</dbReference>
<comment type="caution">
    <text evidence="1">The sequence shown here is derived from an EMBL/GenBank/DDBJ whole genome shotgun (WGS) entry which is preliminary data.</text>
</comment>
<accession>A0ACC0LN71</accession>
<proteinExistence type="predicted"/>
<sequence>MEWYGPEDDTEDIALQARCRFALLWLSDKLGLLAAPEANWPHLPGRMHQSGMLYPEMSTEEWYTFMNEMSLHEIVLRHEALNIPDMTTNSVGFERVVIAGLSNFTFYIPSRILRQLGMSQNLNRVGVESFHIPAFTAQSMATKHRLKHRT</sequence>
<evidence type="ECO:0000313" key="2">
    <source>
        <dbReference type="Proteomes" id="UP001062846"/>
    </source>
</evidence>
<gene>
    <name evidence="1" type="ORF">RHMOL_Rhmol11G0027000</name>
</gene>
<keyword evidence="2" id="KW-1185">Reference proteome</keyword>
<organism evidence="1 2">
    <name type="scientific">Rhododendron molle</name>
    <name type="common">Chinese azalea</name>
    <name type="synonym">Azalea mollis</name>
    <dbReference type="NCBI Taxonomy" id="49168"/>
    <lineage>
        <taxon>Eukaryota</taxon>
        <taxon>Viridiplantae</taxon>
        <taxon>Streptophyta</taxon>
        <taxon>Embryophyta</taxon>
        <taxon>Tracheophyta</taxon>
        <taxon>Spermatophyta</taxon>
        <taxon>Magnoliopsida</taxon>
        <taxon>eudicotyledons</taxon>
        <taxon>Gunneridae</taxon>
        <taxon>Pentapetalae</taxon>
        <taxon>asterids</taxon>
        <taxon>Ericales</taxon>
        <taxon>Ericaceae</taxon>
        <taxon>Ericoideae</taxon>
        <taxon>Rhodoreae</taxon>
        <taxon>Rhododendron</taxon>
    </lineage>
</organism>
<name>A0ACC0LN71_RHOML</name>